<dbReference type="RefSeq" id="WP_012780203.1">
    <property type="nucleotide sequence ID" value="NC_013061.1"/>
</dbReference>
<sequence length="101" mass="11327">MKTLKHIPFELIFWIGAMILLATANPDKHGDAQHFTLCPLANMGFSWCPGCGIGRSITQVFHGNFAESFAHHWFGVPALLIICWRIGVLIRTNLINNKLLI</sequence>
<dbReference type="STRING" id="485917.Phep_0023"/>
<dbReference type="Pfam" id="PF10825">
    <property type="entry name" value="DUF2752"/>
    <property type="match status" value="1"/>
</dbReference>
<dbReference type="KEGG" id="phe:Phep_0023"/>
<reference evidence="1 2" key="1">
    <citation type="journal article" date="2009" name="Stand. Genomic Sci.">
        <title>Complete genome sequence of Pedobacter heparinus type strain (HIM 762-3).</title>
        <authorList>
            <person name="Han C."/>
            <person name="Spring S."/>
            <person name="Lapidus A."/>
            <person name="Del Rio T.G."/>
            <person name="Tice H."/>
            <person name="Copeland A."/>
            <person name="Cheng J.F."/>
            <person name="Lucas S."/>
            <person name="Chen F."/>
            <person name="Nolan M."/>
            <person name="Bruce D."/>
            <person name="Goodwin L."/>
            <person name="Pitluck S."/>
            <person name="Ivanova N."/>
            <person name="Mavromatis K."/>
            <person name="Mikhailova N."/>
            <person name="Pati A."/>
            <person name="Chen A."/>
            <person name="Palaniappan K."/>
            <person name="Land M."/>
            <person name="Hauser L."/>
            <person name="Chang Y.J."/>
            <person name="Jeffries C.C."/>
            <person name="Saunders E."/>
            <person name="Chertkov O."/>
            <person name="Brettin T."/>
            <person name="Goker M."/>
            <person name="Rohde M."/>
            <person name="Bristow J."/>
            <person name="Eisen J.A."/>
            <person name="Markowitz V."/>
            <person name="Hugenholtz P."/>
            <person name="Kyrpides N.C."/>
            <person name="Klenk H.P."/>
            <person name="Detter J.C."/>
        </authorList>
    </citation>
    <scope>NUCLEOTIDE SEQUENCE [LARGE SCALE GENOMIC DNA]</scope>
    <source>
        <strain evidence="2">ATCC 13125 / DSM 2366 / CIP 104194 / JCM 7457 / NBRC 12017 / NCIMB 9290 / NRRL B-14731 / HIM 762-3</strain>
    </source>
</reference>
<keyword evidence="2" id="KW-1185">Reference proteome</keyword>
<accession>C6XXJ5</accession>
<evidence type="ECO:0008006" key="3">
    <source>
        <dbReference type="Google" id="ProtNLM"/>
    </source>
</evidence>
<evidence type="ECO:0000313" key="1">
    <source>
        <dbReference type="EMBL" id="ACU02249.1"/>
    </source>
</evidence>
<evidence type="ECO:0000313" key="2">
    <source>
        <dbReference type="Proteomes" id="UP000000852"/>
    </source>
</evidence>
<gene>
    <name evidence="1" type="ordered locus">Phep_0023</name>
</gene>
<protein>
    <recommendedName>
        <fullName evidence="3">DUF2752 domain-containing protein</fullName>
    </recommendedName>
</protein>
<name>C6XXJ5_PEDHD</name>
<dbReference type="HOGENOM" id="CLU_172353_0_0_10"/>
<organism evidence="1 2">
    <name type="scientific">Pedobacter heparinus (strain ATCC 13125 / DSM 2366 / CIP 104194 / JCM 7457 / NBRC 12017 / NCIMB 9290 / NRRL B-14731 / HIM 762-3)</name>
    <dbReference type="NCBI Taxonomy" id="485917"/>
    <lineage>
        <taxon>Bacteria</taxon>
        <taxon>Pseudomonadati</taxon>
        <taxon>Bacteroidota</taxon>
        <taxon>Sphingobacteriia</taxon>
        <taxon>Sphingobacteriales</taxon>
        <taxon>Sphingobacteriaceae</taxon>
        <taxon>Pedobacter</taxon>
    </lineage>
</organism>
<dbReference type="InterPro" id="IPR021215">
    <property type="entry name" value="DUF2752"/>
</dbReference>
<proteinExistence type="predicted"/>
<dbReference type="eggNOG" id="ENOG50335AR">
    <property type="taxonomic scope" value="Bacteria"/>
</dbReference>
<dbReference type="Proteomes" id="UP000000852">
    <property type="component" value="Chromosome"/>
</dbReference>
<dbReference type="EMBL" id="CP001681">
    <property type="protein sequence ID" value="ACU02249.1"/>
    <property type="molecule type" value="Genomic_DNA"/>
</dbReference>
<dbReference type="OrthoDB" id="1525013at2"/>
<dbReference type="AlphaFoldDB" id="C6XXJ5"/>